<dbReference type="GO" id="GO:0102559">
    <property type="term" value="F:peptide chain release factor N(5)-glutamine methyltransferase activity"/>
    <property type="evidence" value="ECO:0007669"/>
    <property type="project" value="UniProtKB-EC"/>
</dbReference>
<dbReference type="InterPro" id="IPR029063">
    <property type="entry name" value="SAM-dependent_MTases_sf"/>
</dbReference>
<keyword evidence="2 5" id="KW-0808">Transferase</keyword>
<dbReference type="GO" id="GO:0003676">
    <property type="term" value="F:nucleic acid binding"/>
    <property type="evidence" value="ECO:0007669"/>
    <property type="project" value="InterPro"/>
</dbReference>
<feature type="binding site" evidence="5">
    <location>
        <begin position="186"/>
        <end position="189"/>
    </location>
    <ligand>
        <name>substrate</name>
    </ligand>
</feature>
<evidence type="ECO:0000313" key="8">
    <source>
        <dbReference type="EMBL" id="HIU48522.1"/>
    </source>
</evidence>
<dbReference type="InterPro" id="IPR004556">
    <property type="entry name" value="HemK-like"/>
</dbReference>
<comment type="caution">
    <text evidence="5">Lacks conserved residue(s) required for the propagation of feature annotation.</text>
</comment>
<dbReference type="Gene3D" id="3.40.50.150">
    <property type="entry name" value="Vaccinia Virus protein VP39"/>
    <property type="match status" value="1"/>
</dbReference>
<dbReference type="InterPro" id="IPR007848">
    <property type="entry name" value="Small_mtfrase_dom"/>
</dbReference>
<dbReference type="Proteomes" id="UP000824111">
    <property type="component" value="Unassembled WGS sequence"/>
</dbReference>
<dbReference type="AlphaFoldDB" id="A0A9D1LV20"/>
<evidence type="ECO:0000256" key="1">
    <source>
        <dbReference type="ARBA" id="ARBA00022603"/>
    </source>
</evidence>
<reference evidence="8" key="1">
    <citation type="submission" date="2020-10" db="EMBL/GenBank/DDBJ databases">
        <authorList>
            <person name="Gilroy R."/>
        </authorList>
    </citation>
    <scope>NUCLEOTIDE SEQUENCE</scope>
    <source>
        <strain evidence="8">ChiSjej4B22-9803</strain>
    </source>
</reference>
<feature type="binding site" evidence="5">
    <location>
        <begin position="119"/>
        <end position="123"/>
    </location>
    <ligand>
        <name>S-adenosyl-L-methionine</name>
        <dbReference type="ChEBI" id="CHEBI:59789"/>
    </ligand>
</feature>
<keyword evidence="3 5" id="KW-0949">S-adenosyl-L-methionine</keyword>
<dbReference type="SUPFAM" id="SSF53335">
    <property type="entry name" value="S-adenosyl-L-methionine-dependent methyltransferases"/>
    <property type="match status" value="1"/>
</dbReference>
<evidence type="ECO:0000259" key="7">
    <source>
        <dbReference type="Pfam" id="PF17827"/>
    </source>
</evidence>
<comment type="catalytic activity">
    <reaction evidence="4 5">
        <text>L-glutaminyl-[peptide chain release factor] + S-adenosyl-L-methionine = N(5)-methyl-L-glutaminyl-[peptide chain release factor] + S-adenosyl-L-homocysteine + H(+)</text>
        <dbReference type="Rhea" id="RHEA:42896"/>
        <dbReference type="Rhea" id="RHEA-COMP:10271"/>
        <dbReference type="Rhea" id="RHEA-COMP:10272"/>
        <dbReference type="ChEBI" id="CHEBI:15378"/>
        <dbReference type="ChEBI" id="CHEBI:30011"/>
        <dbReference type="ChEBI" id="CHEBI:57856"/>
        <dbReference type="ChEBI" id="CHEBI:59789"/>
        <dbReference type="ChEBI" id="CHEBI:61891"/>
        <dbReference type="EC" id="2.1.1.297"/>
    </reaction>
</comment>
<dbReference type="Pfam" id="PF17827">
    <property type="entry name" value="PrmC_N"/>
    <property type="match status" value="1"/>
</dbReference>
<dbReference type="InterPro" id="IPR019874">
    <property type="entry name" value="RF_methyltr_PrmC"/>
</dbReference>
<dbReference type="Pfam" id="PF05175">
    <property type="entry name" value="MTS"/>
    <property type="match status" value="1"/>
</dbReference>
<evidence type="ECO:0000256" key="5">
    <source>
        <dbReference type="HAMAP-Rule" id="MF_02126"/>
    </source>
</evidence>
<organism evidence="8 9">
    <name type="scientific">Candidatus Avimonoglobus intestinipullorum</name>
    <dbReference type="NCBI Taxonomy" id="2840699"/>
    <lineage>
        <taxon>Bacteria</taxon>
        <taxon>Bacillati</taxon>
        <taxon>Bacillota</taxon>
        <taxon>Clostridia</taxon>
        <taxon>Eubacteriales</taxon>
        <taxon>Candidatus Avimonoglobus</taxon>
    </lineage>
</organism>
<gene>
    <name evidence="5 8" type="primary">prmC</name>
    <name evidence="8" type="ORF">IAB04_04110</name>
</gene>
<dbReference type="NCBIfam" id="TIGR00536">
    <property type="entry name" value="hemK_fam"/>
    <property type="match status" value="1"/>
</dbReference>
<dbReference type="PANTHER" id="PTHR18895:SF74">
    <property type="entry name" value="MTRF1L RELEASE FACTOR GLUTAMINE METHYLTRANSFERASE"/>
    <property type="match status" value="1"/>
</dbReference>
<dbReference type="EC" id="2.1.1.297" evidence="5"/>
<comment type="caution">
    <text evidence="8">The sequence shown here is derived from an EMBL/GenBank/DDBJ whole genome shotgun (WGS) entry which is preliminary data.</text>
</comment>
<feature type="domain" description="Methyltransferase small" evidence="6">
    <location>
        <begin position="97"/>
        <end position="191"/>
    </location>
</feature>
<dbReference type="InterPro" id="IPR050320">
    <property type="entry name" value="N5-glutamine_MTase"/>
</dbReference>
<evidence type="ECO:0000256" key="4">
    <source>
        <dbReference type="ARBA" id="ARBA00048391"/>
    </source>
</evidence>
<name>A0A9D1LV20_9FIRM</name>
<dbReference type="NCBIfam" id="TIGR03534">
    <property type="entry name" value="RF_mod_PrmC"/>
    <property type="match status" value="1"/>
</dbReference>
<feature type="binding site" evidence="5">
    <location>
        <position position="186"/>
    </location>
    <ligand>
        <name>S-adenosyl-L-methionine</name>
        <dbReference type="ChEBI" id="CHEBI:59789"/>
    </ligand>
</feature>
<dbReference type="InterPro" id="IPR002052">
    <property type="entry name" value="DNA_methylase_N6_adenine_CS"/>
</dbReference>
<evidence type="ECO:0000313" key="9">
    <source>
        <dbReference type="Proteomes" id="UP000824111"/>
    </source>
</evidence>
<dbReference type="CDD" id="cd02440">
    <property type="entry name" value="AdoMet_MTases"/>
    <property type="match status" value="1"/>
</dbReference>
<dbReference type="EMBL" id="DVND01000109">
    <property type="protein sequence ID" value="HIU48522.1"/>
    <property type="molecule type" value="Genomic_DNA"/>
</dbReference>
<dbReference type="HAMAP" id="MF_02126">
    <property type="entry name" value="RF_methyltr_PrmC"/>
    <property type="match status" value="1"/>
</dbReference>
<comment type="function">
    <text evidence="5">Methylates the class 1 translation termination release factors RF1/PrfA and RF2/PrfB on the glutamine residue of the universally conserved GGQ motif.</text>
</comment>
<dbReference type="GO" id="GO:0032259">
    <property type="term" value="P:methylation"/>
    <property type="evidence" value="ECO:0007669"/>
    <property type="project" value="UniProtKB-KW"/>
</dbReference>
<comment type="similarity">
    <text evidence="5">Belongs to the protein N5-glutamine methyltransferase family. PrmC subfamily.</text>
</comment>
<dbReference type="InterPro" id="IPR040758">
    <property type="entry name" value="PrmC_N"/>
</dbReference>
<evidence type="ECO:0000259" key="6">
    <source>
        <dbReference type="Pfam" id="PF05175"/>
    </source>
</evidence>
<evidence type="ECO:0000256" key="3">
    <source>
        <dbReference type="ARBA" id="ARBA00022691"/>
    </source>
</evidence>
<feature type="domain" description="Release factor glutamine methyltransferase N-terminal" evidence="7">
    <location>
        <begin position="6"/>
        <end position="75"/>
    </location>
</feature>
<keyword evidence="1 5" id="KW-0489">Methyltransferase</keyword>
<dbReference type="Gene3D" id="1.10.8.10">
    <property type="entry name" value="DNA helicase RuvA subunit, C-terminal domain"/>
    <property type="match status" value="1"/>
</dbReference>
<sequence length="280" mass="30629">MVIRALLQRTAAALREGGMENAVFEAHLIVRTILGLSALELVLHGGDAVAERDAARVGEAAERVLAGEPVQYVLGTQEFMSLEFRVTPAVLIPRADTETLVEHVLEQYRNRGLLALDIGTGSGCIALSIAHYNRRAYVRGVDISAAALEVAEQNAKALQLEERAAFEQVDIMRDAFFGQYDLIVSNPPYIETDVIPTLERNVREFEPRAALDGGPDGLDFYRRIVQIAPVHLHKNGMLAFEVGNTQARAVADLMGPGFCGIQIIKDLCGVERVVSGRKRI</sequence>
<protein>
    <recommendedName>
        <fullName evidence="5">Release factor glutamine methyltransferase</fullName>
        <shortName evidence="5">RF MTase</shortName>
        <ecNumber evidence="5">2.1.1.297</ecNumber>
    </recommendedName>
    <alternativeName>
        <fullName evidence="5">N5-glutamine methyltransferase PrmC</fullName>
    </alternativeName>
    <alternativeName>
        <fullName evidence="5">Protein-(glutamine-N5) MTase PrmC</fullName>
    </alternativeName>
    <alternativeName>
        <fullName evidence="5">Protein-glutamine N-methyltransferase PrmC</fullName>
    </alternativeName>
</protein>
<dbReference type="PROSITE" id="PS00092">
    <property type="entry name" value="N6_MTASE"/>
    <property type="match status" value="1"/>
</dbReference>
<feature type="binding site" evidence="5">
    <location>
        <position position="142"/>
    </location>
    <ligand>
        <name>S-adenosyl-L-methionine</name>
        <dbReference type="ChEBI" id="CHEBI:59789"/>
    </ligand>
</feature>
<proteinExistence type="inferred from homology"/>
<evidence type="ECO:0000256" key="2">
    <source>
        <dbReference type="ARBA" id="ARBA00022679"/>
    </source>
</evidence>
<accession>A0A9D1LV20</accession>
<dbReference type="PANTHER" id="PTHR18895">
    <property type="entry name" value="HEMK METHYLTRANSFERASE"/>
    <property type="match status" value="1"/>
</dbReference>
<reference evidence="8" key="2">
    <citation type="journal article" date="2021" name="PeerJ">
        <title>Extensive microbial diversity within the chicken gut microbiome revealed by metagenomics and culture.</title>
        <authorList>
            <person name="Gilroy R."/>
            <person name="Ravi A."/>
            <person name="Getino M."/>
            <person name="Pursley I."/>
            <person name="Horton D.L."/>
            <person name="Alikhan N.F."/>
            <person name="Baker D."/>
            <person name="Gharbi K."/>
            <person name="Hall N."/>
            <person name="Watson M."/>
            <person name="Adriaenssens E.M."/>
            <person name="Foster-Nyarko E."/>
            <person name="Jarju S."/>
            <person name="Secka A."/>
            <person name="Antonio M."/>
            <person name="Oren A."/>
            <person name="Chaudhuri R.R."/>
            <person name="La Ragione R."/>
            <person name="Hildebrand F."/>
            <person name="Pallen M.J."/>
        </authorList>
    </citation>
    <scope>NUCLEOTIDE SEQUENCE</scope>
    <source>
        <strain evidence="8">ChiSjej4B22-9803</strain>
    </source>
</reference>